<evidence type="ECO:0000256" key="1">
    <source>
        <dbReference type="ARBA" id="ARBA00001917"/>
    </source>
</evidence>
<dbReference type="SUPFAM" id="SSF51412">
    <property type="entry name" value="Inosine monophosphate dehydrogenase (IMPDH)"/>
    <property type="match status" value="1"/>
</dbReference>
<organism evidence="10 11">
    <name type="scientific">Chryseobacterium artocarpi</name>
    <dbReference type="NCBI Taxonomy" id="1414727"/>
    <lineage>
        <taxon>Bacteria</taxon>
        <taxon>Pseudomonadati</taxon>
        <taxon>Bacteroidota</taxon>
        <taxon>Flavobacteriia</taxon>
        <taxon>Flavobacteriales</taxon>
        <taxon>Weeksellaceae</taxon>
        <taxon>Chryseobacterium group</taxon>
        <taxon>Chryseobacterium</taxon>
    </lineage>
</organism>
<dbReference type="AlphaFoldDB" id="A0A1B8Z8W8"/>
<comment type="cofactor">
    <cofactor evidence="1">
        <name>FMN</name>
        <dbReference type="ChEBI" id="CHEBI:58210"/>
    </cofactor>
</comment>
<evidence type="ECO:0000313" key="10">
    <source>
        <dbReference type="EMBL" id="OCA68010.1"/>
    </source>
</evidence>
<dbReference type="PANTHER" id="PTHR42747">
    <property type="entry name" value="NITRONATE MONOOXYGENASE-RELATED"/>
    <property type="match status" value="1"/>
</dbReference>
<keyword evidence="4" id="KW-0285">Flavoprotein</keyword>
<evidence type="ECO:0000256" key="6">
    <source>
        <dbReference type="ARBA" id="ARBA00023002"/>
    </source>
</evidence>
<comment type="similarity">
    <text evidence="2">Belongs to the nitronate monooxygenase family. NMO class I subfamily.</text>
</comment>
<keyword evidence="5" id="KW-0288">FMN</keyword>
<accession>A0A1B8Z8W8</accession>
<dbReference type="PANTHER" id="PTHR42747:SF3">
    <property type="entry name" value="NITRONATE MONOOXYGENASE-RELATED"/>
    <property type="match status" value="1"/>
</dbReference>
<dbReference type="GO" id="GO:0009636">
    <property type="term" value="P:response to toxic substance"/>
    <property type="evidence" value="ECO:0007669"/>
    <property type="project" value="UniProtKB-KW"/>
</dbReference>
<proteinExistence type="inferred from homology"/>
<protein>
    <recommendedName>
        <fullName evidence="8">Propionate 3-nitronate monooxygenase</fullName>
    </recommendedName>
</protein>
<sequence length="353" mass="39151">MFWSDTISKRVGVKYPVIQAPMFGVSTIQMVAAAARADCLGSLALGDLSSNESTELIRATKKLTDKPFAVNIFAHYIPEITDALKDHFSKTKNFLEQLAKENNIEVKLPDLSALRINGYHELIDVIIEENCKIVSFTFGNLDDQSIQKLKENEVTLIGTCTSVKEAVILEKSGIDIICVQGTEAGGHRGTFDPDHVPQIGGLSLLSQVYDHTKAPLVYAGGIYNGKTLQAVKELGAQGFQVGNLLLASQESALEPFEKDKLKQVTEDEIMLMKSFSGRYARGIKNKYTQIVENSDYILPYPYQNKLTNALRKEAKSQQNLDFVGIWAGQSIHKYSELSTEQILRNLILQTMGK</sequence>
<dbReference type="CDD" id="cd04730">
    <property type="entry name" value="NPD_like"/>
    <property type="match status" value="1"/>
</dbReference>
<keyword evidence="6" id="KW-0560">Oxidoreductase</keyword>
<evidence type="ECO:0000256" key="9">
    <source>
        <dbReference type="ARBA" id="ARBA00049401"/>
    </source>
</evidence>
<dbReference type="InterPro" id="IPR013785">
    <property type="entry name" value="Aldolase_TIM"/>
</dbReference>
<dbReference type="OrthoDB" id="9778912at2"/>
<evidence type="ECO:0000256" key="8">
    <source>
        <dbReference type="ARBA" id="ARBA00031155"/>
    </source>
</evidence>
<dbReference type="InterPro" id="IPR004136">
    <property type="entry name" value="NMO"/>
</dbReference>
<dbReference type="EMBL" id="MAYH01000051">
    <property type="protein sequence ID" value="OCA68010.1"/>
    <property type="molecule type" value="Genomic_DNA"/>
</dbReference>
<reference evidence="10 11" key="1">
    <citation type="submission" date="2016-07" db="EMBL/GenBank/DDBJ databases">
        <authorList>
            <person name="Jeong J.-J."/>
            <person name="Kim D.W."/>
            <person name="Sang M.K."/>
            <person name="Choi I.-G."/>
            <person name="Kim K.D."/>
        </authorList>
    </citation>
    <scope>NUCLEOTIDE SEQUENCE [LARGE SCALE GENOMIC DNA]</scope>
    <source>
        <strain evidence="10 11">UTM-3</strain>
    </source>
</reference>
<name>A0A1B8Z8W8_9FLAO</name>
<evidence type="ECO:0000256" key="3">
    <source>
        <dbReference type="ARBA" id="ARBA00022575"/>
    </source>
</evidence>
<dbReference type="Pfam" id="PF03060">
    <property type="entry name" value="NMO"/>
    <property type="match status" value="1"/>
</dbReference>
<keyword evidence="3" id="KW-0216">Detoxification</keyword>
<keyword evidence="7" id="KW-0503">Monooxygenase</keyword>
<evidence type="ECO:0000313" key="11">
    <source>
        <dbReference type="Proteomes" id="UP000092651"/>
    </source>
</evidence>
<dbReference type="Proteomes" id="UP000092651">
    <property type="component" value="Unassembled WGS sequence"/>
</dbReference>
<comment type="caution">
    <text evidence="10">The sequence shown here is derived from an EMBL/GenBank/DDBJ whole genome shotgun (WGS) entry which is preliminary data.</text>
</comment>
<evidence type="ECO:0000256" key="7">
    <source>
        <dbReference type="ARBA" id="ARBA00023033"/>
    </source>
</evidence>
<evidence type="ECO:0000256" key="5">
    <source>
        <dbReference type="ARBA" id="ARBA00022643"/>
    </source>
</evidence>
<gene>
    <name evidence="10" type="ORF">BBI01_21250</name>
</gene>
<evidence type="ECO:0000256" key="2">
    <source>
        <dbReference type="ARBA" id="ARBA00009881"/>
    </source>
</evidence>
<dbReference type="RefSeq" id="WP_065396813.1">
    <property type="nucleotide sequence ID" value="NZ_MAYH01000051.1"/>
</dbReference>
<evidence type="ECO:0000256" key="4">
    <source>
        <dbReference type="ARBA" id="ARBA00022630"/>
    </source>
</evidence>
<comment type="catalytic activity">
    <reaction evidence="9">
        <text>3 propionate 3-nitronate + 3 O2 + H2O = 3 3-oxopropanoate + 2 nitrate + nitrite + H2O2 + 3 H(+)</text>
        <dbReference type="Rhea" id="RHEA:57332"/>
        <dbReference type="ChEBI" id="CHEBI:15377"/>
        <dbReference type="ChEBI" id="CHEBI:15378"/>
        <dbReference type="ChEBI" id="CHEBI:15379"/>
        <dbReference type="ChEBI" id="CHEBI:16240"/>
        <dbReference type="ChEBI" id="CHEBI:16301"/>
        <dbReference type="ChEBI" id="CHEBI:17632"/>
        <dbReference type="ChEBI" id="CHEBI:33190"/>
        <dbReference type="ChEBI" id="CHEBI:136067"/>
    </reaction>
</comment>
<dbReference type="Gene3D" id="3.20.20.70">
    <property type="entry name" value="Aldolase class I"/>
    <property type="match status" value="1"/>
</dbReference>
<dbReference type="GO" id="GO:0018580">
    <property type="term" value="F:nitronate monooxygenase activity"/>
    <property type="evidence" value="ECO:0007669"/>
    <property type="project" value="InterPro"/>
</dbReference>
<keyword evidence="11" id="KW-1185">Reference proteome</keyword>